<dbReference type="Proteomes" id="UP000565262">
    <property type="component" value="Unassembled WGS sequence"/>
</dbReference>
<organism evidence="1 2">
    <name type="scientific">Oceanospirillum sediminis</name>
    <dbReference type="NCBI Taxonomy" id="2760088"/>
    <lineage>
        <taxon>Bacteria</taxon>
        <taxon>Pseudomonadati</taxon>
        <taxon>Pseudomonadota</taxon>
        <taxon>Gammaproteobacteria</taxon>
        <taxon>Oceanospirillales</taxon>
        <taxon>Oceanospirillaceae</taxon>
        <taxon>Oceanospirillum</taxon>
    </lineage>
</organism>
<name>A0A839ISS2_9GAMM</name>
<comment type="caution">
    <text evidence="1">The sequence shown here is derived from an EMBL/GenBank/DDBJ whole genome shotgun (WGS) entry which is preliminary data.</text>
</comment>
<keyword evidence="2" id="KW-1185">Reference proteome</keyword>
<dbReference type="InterPro" id="IPR021070">
    <property type="entry name" value="Killing_trait_RebB"/>
</dbReference>
<protein>
    <submittedName>
        <fullName evidence="1">RebB family R body protein</fullName>
    </submittedName>
</protein>
<proteinExistence type="predicted"/>
<reference evidence="1 2" key="1">
    <citation type="submission" date="2020-08" db="EMBL/GenBank/DDBJ databases">
        <title>Oceanospirillum sp. nov. isolated from marine sediment.</title>
        <authorList>
            <person name="Ji X."/>
        </authorList>
    </citation>
    <scope>NUCLEOTIDE SEQUENCE [LARGE SCALE GENOMIC DNA]</scope>
    <source>
        <strain evidence="1 2">D5</strain>
    </source>
</reference>
<accession>A0A839ISS2</accession>
<evidence type="ECO:0000313" key="2">
    <source>
        <dbReference type="Proteomes" id="UP000565262"/>
    </source>
</evidence>
<gene>
    <name evidence="1" type="ORF">H4O21_13975</name>
</gene>
<dbReference type="Pfam" id="PF11747">
    <property type="entry name" value="RebB"/>
    <property type="match status" value="1"/>
</dbReference>
<dbReference type="EMBL" id="JACJFM010000018">
    <property type="protein sequence ID" value="MBB1487714.1"/>
    <property type="molecule type" value="Genomic_DNA"/>
</dbReference>
<evidence type="ECO:0000313" key="1">
    <source>
        <dbReference type="EMBL" id="MBB1487714.1"/>
    </source>
</evidence>
<dbReference type="RefSeq" id="WP_182809492.1">
    <property type="nucleotide sequence ID" value="NZ_JACJFM010000018.1"/>
</dbReference>
<dbReference type="AlphaFoldDB" id="A0A839ISS2"/>
<sequence length="90" mass="9082">MSVNDAVTDSVTQVNTMNVGTAPGSGQGNLQMAVSHALSGAAWNAESNNQQSAIVNHTATIQNLNALFSQGASITARILSNSAGDPPSEA</sequence>